<dbReference type="PIRSF" id="PIRSF006060">
    <property type="entry name" value="AA_transporter"/>
    <property type="match status" value="1"/>
</dbReference>
<dbReference type="Pfam" id="PF13520">
    <property type="entry name" value="AA_permease_2"/>
    <property type="match status" value="1"/>
</dbReference>
<feature type="transmembrane region" description="Helical" evidence="6">
    <location>
        <begin position="379"/>
        <end position="400"/>
    </location>
</feature>
<evidence type="ECO:0000256" key="3">
    <source>
        <dbReference type="ARBA" id="ARBA00022692"/>
    </source>
</evidence>
<protein>
    <submittedName>
        <fullName evidence="8">Uncharacterized protein CAT3-1</fullName>
    </submittedName>
</protein>
<feature type="transmembrane region" description="Helical" evidence="6">
    <location>
        <begin position="192"/>
        <end position="209"/>
    </location>
</feature>
<name>D8TAJ4_SELML</name>
<comment type="similarity">
    <text evidence="2">Belongs to the amino acid-polyamine-organocation (APC) superfamily. Cationic amino acid transporter (CAT) (TC 2.A.3.3) family.</text>
</comment>
<accession>D8TAJ4</accession>
<dbReference type="PANTHER" id="PTHR43243">
    <property type="entry name" value="INNER MEMBRANE TRANSPORTER YGJI-RELATED"/>
    <property type="match status" value="1"/>
</dbReference>
<reference evidence="8 9" key="1">
    <citation type="journal article" date="2011" name="Science">
        <title>The Selaginella genome identifies genetic changes associated with the evolution of vascular plants.</title>
        <authorList>
            <person name="Banks J.A."/>
            <person name="Nishiyama T."/>
            <person name="Hasebe M."/>
            <person name="Bowman J.L."/>
            <person name="Gribskov M."/>
            <person name="dePamphilis C."/>
            <person name="Albert V.A."/>
            <person name="Aono N."/>
            <person name="Aoyama T."/>
            <person name="Ambrose B.A."/>
            <person name="Ashton N.W."/>
            <person name="Axtell M.J."/>
            <person name="Barker E."/>
            <person name="Barker M.S."/>
            <person name="Bennetzen J.L."/>
            <person name="Bonawitz N.D."/>
            <person name="Chapple C."/>
            <person name="Cheng C."/>
            <person name="Correa L.G."/>
            <person name="Dacre M."/>
            <person name="DeBarry J."/>
            <person name="Dreyer I."/>
            <person name="Elias M."/>
            <person name="Engstrom E.M."/>
            <person name="Estelle M."/>
            <person name="Feng L."/>
            <person name="Finet C."/>
            <person name="Floyd S.K."/>
            <person name="Frommer W.B."/>
            <person name="Fujita T."/>
            <person name="Gramzow L."/>
            <person name="Gutensohn M."/>
            <person name="Harholt J."/>
            <person name="Hattori M."/>
            <person name="Heyl A."/>
            <person name="Hirai T."/>
            <person name="Hiwatashi Y."/>
            <person name="Ishikawa M."/>
            <person name="Iwata M."/>
            <person name="Karol K.G."/>
            <person name="Koehler B."/>
            <person name="Kolukisaoglu U."/>
            <person name="Kubo M."/>
            <person name="Kurata T."/>
            <person name="Lalonde S."/>
            <person name="Li K."/>
            <person name="Li Y."/>
            <person name="Litt A."/>
            <person name="Lyons E."/>
            <person name="Manning G."/>
            <person name="Maruyama T."/>
            <person name="Michael T.P."/>
            <person name="Mikami K."/>
            <person name="Miyazaki S."/>
            <person name="Morinaga S."/>
            <person name="Murata T."/>
            <person name="Mueller-Roeber B."/>
            <person name="Nelson D.R."/>
            <person name="Obara M."/>
            <person name="Oguri Y."/>
            <person name="Olmstead R.G."/>
            <person name="Onodera N."/>
            <person name="Petersen B.L."/>
            <person name="Pils B."/>
            <person name="Prigge M."/>
            <person name="Rensing S.A."/>
            <person name="Riano-Pachon D.M."/>
            <person name="Roberts A.W."/>
            <person name="Sato Y."/>
            <person name="Scheller H.V."/>
            <person name="Schulz B."/>
            <person name="Schulz C."/>
            <person name="Shakirov E.V."/>
            <person name="Shibagaki N."/>
            <person name="Shinohara N."/>
            <person name="Shippen D.E."/>
            <person name="Soerensen I."/>
            <person name="Sotooka R."/>
            <person name="Sugimoto N."/>
            <person name="Sugita M."/>
            <person name="Sumikawa N."/>
            <person name="Tanurdzic M."/>
            <person name="Theissen G."/>
            <person name="Ulvskov P."/>
            <person name="Wakazuki S."/>
            <person name="Weng J.K."/>
            <person name="Willats W.W."/>
            <person name="Wipf D."/>
            <person name="Wolf P.G."/>
            <person name="Yang L."/>
            <person name="Zimmer A.D."/>
            <person name="Zhu Q."/>
            <person name="Mitros T."/>
            <person name="Hellsten U."/>
            <person name="Loque D."/>
            <person name="Otillar R."/>
            <person name="Salamov A."/>
            <person name="Schmutz J."/>
            <person name="Shapiro H."/>
            <person name="Lindquist E."/>
            <person name="Lucas S."/>
            <person name="Rokhsar D."/>
            <person name="Grigoriev I.V."/>
        </authorList>
    </citation>
    <scope>NUCLEOTIDE SEQUENCE [LARGE SCALE GENOMIC DNA]</scope>
</reference>
<feature type="transmembrane region" description="Helical" evidence="6">
    <location>
        <begin position="500"/>
        <end position="519"/>
    </location>
</feature>
<feature type="transmembrane region" description="Helical" evidence="6">
    <location>
        <begin position="29"/>
        <end position="50"/>
    </location>
</feature>
<feature type="transmembrane region" description="Helical" evidence="6">
    <location>
        <begin position="56"/>
        <end position="76"/>
    </location>
</feature>
<feature type="transmembrane region" description="Helical" evidence="6">
    <location>
        <begin position="97"/>
        <end position="115"/>
    </location>
</feature>
<dbReference type="Gene3D" id="1.20.1740.10">
    <property type="entry name" value="Amino acid/polyamine transporter I"/>
    <property type="match status" value="1"/>
</dbReference>
<dbReference type="OrthoDB" id="5982228at2759"/>
<evidence type="ECO:0000256" key="5">
    <source>
        <dbReference type="ARBA" id="ARBA00023136"/>
    </source>
</evidence>
<dbReference type="Proteomes" id="UP000001514">
    <property type="component" value="Unassembled WGS sequence"/>
</dbReference>
<dbReference type="Pfam" id="PF13906">
    <property type="entry name" value="AA_permease_C"/>
    <property type="match status" value="1"/>
</dbReference>
<dbReference type="GO" id="GO:0006865">
    <property type="term" value="P:amino acid transport"/>
    <property type="evidence" value="ECO:0000318"/>
    <property type="project" value="GO_Central"/>
</dbReference>
<keyword evidence="9" id="KW-1185">Reference proteome</keyword>
<comment type="subcellular location">
    <subcellularLocation>
        <location evidence="1">Membrane</location>
        <topology evidence="1">Multi-pass membrane protein</topology>
    </subcellularLocation>
</comment>
<dbReference type="GO" id="GO:0016020">
    <property type="term" value="C:membrane"/>
    <property type="evidence" value="ECO:0007669"/>
    <property type="project" value="UniProtKB-SubCell"/>
</dbReference>
<dbReference type="PANTHER" id="PTHR43243:SF45">
    <property type="entry name" value="CATIONIC AMINO ACID TRANSPORTER 9, CHLOROPLASTIC"/>
    <property type="match status" value="1"/>
</dbReference>
<dbReference type="KEGG" id="smo:SELMODRAFT_186891"/>
<feature type="transmembrane region" description="Helical" evidence="6">
    <location>
        <begin position="158"/>
        <end position="180"/>
    </location>
</feature>
<keyword evidence="3 6" id="KW-0812">Transmembrane</keyword>
<feature type="transmembrane region" description="Helical" evidence="6">
    <location>
        <begin position="304"/>
        <end position="327"/>
    </location>
</feature>
<dbReference type="InterPro" id="IPR029485">
    <property type="entry name" value="CAT_C"/>
</dbReference>
<dbReference type="GeneID" id="9630167"/>
<dbReference type="OMA" id="WCTIQAL"/>
<evidence type="ECO:0000259" key="7">
    <source>
        <dbReference type="Pfam" id="PF13906"/>
    </source>
</evidence>
<keyword evidence="5 6" id="KW-0472">Membrane</keyword>
<sequence length="533" mass="57129">MERHGDEGGGLLDSSGDAGLVRKLGMVDLILLGIGASIGSGIFVITGTVAHDAGPGVAVSFALAGAACVLNALCYAELSSRFPALVGGAYLYSRETFNELVGFLVFVHLMFDYHVGAANIARSLASYLASLLQNLFPALRKTMPLWIGPGGLELLNGWLSINALAPALLAMLSAVLCMGVRESATLNTVMTINKVCIVLLVVAVGIFQIDVSNWTPFAPTGFSGIVTGATVVFFAYVGFDAVANSAEESKNPKRDLPIGIIASLLVCAVLYIAVSLVVTGMVPYYLLDGEAPLANAFSGRGLKFISVLIDIGAVFGLTTTLLVGLYVQSRLYLGLGRDGLLPSIFARIHPKHHTPVYGQLWVATVAGVLALVLDVSHLSHILSVGCLVGYATVCACVVMLRLRNEEQRNQRDEQPRWREAVFCLLGVAVLGLIVGILVRFKVHFAFSIAGLVLAALVAVPLYTRQEYRIPQGFPCPWVPAVPLVSIFFNMALFSQLHWEAFVRFVILSVAAVAFFFLYGKKRPPYQKASVEEH</sequence>
<dbReference type="GO" id="GO:0015171">
    <property type="term" value="F:amino acid transmembrane transporter activity"/>
    <property type="evidence" value="ECO:0000318"/>
    <property type="project" value="GO_Central"/>
</dbReference>
<dbReference type="EMBL" id="GL377703">
    <property type="protein sequence ID" value="EFJ06329.1"/>
    <property type="molecule type" value="Genomic_DNA"/>
</dbReference>
<feature type="domain" description="Cationic amino acid transporter C-terminal" evidence="7">
    <location>
        <begin position="473"/>
        <end position="521"/>
    </location>
</feature>
<dbReference type="InParanoid" id="D8TAJ4"/>
<feature type="transmembrane region" description="Helical" evidence="6">
    <location>
        <begin position="260"/>
        <end position="284"/>
    </location>
</feature>
<evidence type="ECO:0000313" key="8">
    <source>
        <dbReference type="EMBL" id="EFJ06329.1"/>
    </source>
</evidence>
<dbReference type="eggNOG" id="KOG1286">
    <property type="taxonomic scope" value="Eukaryota"/>
</dbReference>
<feature type="transmembrane region" description="Helical" evidence="6">
    <location>
        <begin position="356"/>
        <end position="373"/>
    </location>
</feature>
<evidence type="ECO:0000256" key="2">
    <source>
        <dbReference type="ARBA" id="ARBA00008572"/>
    </source>
</evidence>
<feature type="transmembrane region" description="Helical" evidence="6">
    <location>
        <begin position="420"/>
        <end position="438"/>
    </location>
</feature>
<gene>
    <name evidence="8" type="primary">CAT3-1</name>
    <name evidence="8" type="ORF">SELMODRAFT_186891</name>
</gene>
<dbReference type="HOGENOM" id="CLU_007946_15_10_1"/>
<keyword evidence="4 6" id="KW-1133">Transmembrane helix</keyword>
<evidence type="ECO:0000256" key="4">
    <source>
        <dbReference type="ARBA" id="ARBA00022989"/>
    </source>
</evidence>
<feature type="transmembrane region" description="Helical" evidence="6">
    <location>
        <begin position="444"/>
        <end position="463"/>
    </location>
</feature>
<evidence type="ECO:0000313" key="9">
    <source>
        <dbReference type="Proteomes" id="UP000001514"/>
    </source>
</evidence>
<evidence type="ECO:0000256" key="6">
    <source>
        <dbReference type="SAM" id="Phobius"/>
    </source>
</evidence>
<feature type="transmembrane region" description="Helical" evidence="6">
    <location>
        <begin position="475"/>
        <end position="494"/>
    </location>
</feature>
<dbReference type="Gramene" id="EFJ06329">
    <property type="protein sequence ID" value="EFJ06329"/>
    <property type="gene ID" value="SELMODRAFT_186891"/>
</dbReference>
<proteinExistence type="inferred from homology"/>
<organism evidence="9">
    <name type="scientific">Selaginella moellendorffii</name>
    <name type="common">Spikemoss</name>
    <dbReference type="NCBI Taxonomy" id="88036"/>
    <lineage>
        <taxon>Eukaryota</taxon>
        <taxon>Viridiplantae</taxon>
        <taxon>Streptophyta</taxon>
        <taxon>Embryophyta</taxon>
        <taxon>Tracheophyta</taxon>
        <taxon>Lycopodiopsida</taxon>
        <taxon>Selaginellales</taxon>
        <taxon>Selaginellaceae</taxon>
        <taxon>Selaginella</taxon>
    </lineage>
</organism>
<dbReference type="AlphaFoldDB" id="D8TAJ4"/>
<feature type="transmembrane region" description="Helical" evidence="6">
    <location>
        <begin position="221"/>
        <end position="239"/>
    </location>
</feature>
<dbReference type="InterPro" id="IPR002293">
    <property type="entry name" value="AA/rel_permease1"/>
</dbReference>
<evidence type="ECO:0000256" key="1">
    <source>
        <dbReference type="ARBA" id="ARBA00004141"/>
    </source>
</evidence>
<dbReference type="FunCoup" id="D8TAJ4">
    <property type="interactions" value="942"/>
</dbReference>